<dbReference type="Proteomes" id="UP000293854">
    <property type="component" value="Unassembled WGS sequence"/>
</dbReference>
<dbReference type="PANTHER" id="PTHR43163">
    <property type="entry name" value="DIPEPTIDE TRANSPORT SYSTEM PERMEASE PROTEIN DPPB-RELATED"/>
    <property type="match status" value="1"/>
</dbReference>
<dbReference type="InterPro" id="IPR045621">
    <property type="entry name" value="BPD_transp_1_N"/>
</dbReference>
<keyword evidence="7" id="KW-0406">Ion transport</keyword>
<comment type="caution">
    <text evidence="11">The sequence shown here is derived from an EMBL/GenBank/DDBJ whole genome shotgun (WGS) entry which is preliminary data.</text>
</comment>
<keyword evidence="6 9" id="KW-1133">Transmembrane helix</keyword>
<name>A0A4Q7CKL3_9STAP</name>
<dbReference type="InterPro" id="IPR000515">
    <property type="entry name" value="MetI-like"/>
</dbReference>
<keyword evidence="7" id="KW-0921">Nickel transport</keyword>
<evidence type="ECO:0000256" key="9">
    <source>
        <dbReference type="RuleBase" id="RU363032"/>
    </source>
</evidence>
<keyword evidence="5 9" id="KW-0812">Transmembrane</keyword>
<evidence type="ECO:0000256" key="5">
    <source>
        <dbReference type="ARBA" id="ARBA00022692"/>
    </source>
</evidence>
<evidence type="ECO:0000256" key="7">
    <source>
        <dbReference type="ARBA" id="ARBA00023112"/>
    </source>
</evidence>
<feature type="transmembrane region" description="Helical" evidence="9">
    <location>
        <begin position="139"/>
        <end position="159"/>
    </location>
</feature>
<dbReference type="Pfam" id="PF19300">
    <property type="entry name" value="BPD_transp_1_N"/>
    <property type="match status" value="1"/>
</dbReference>
<feature type="transmembrane region" description="Helical" evidence="9">
    <location>
        <begin position="277"/>
        <end position="301"/>
    </location>
</feature>
<dbReference type="InterPro" id="IPR050036">
    <property type="entry name" value="CntB"/>
</dbReference>
<protein>
    <submittedName>
        <fullName evidence="11">ABC transporter permease</fullName>
    </submittedName>
</protein>
<organism evidence="11 12">
    <name type="scientific">Staphylococcus condimenti</name>
    <dbReference type="NCBI Taxonomy" id="70255"/>
    <lineage>
        <taxon>Bacteria</taxon>
        <taxon>Bacillati</taxon>
        <taxon>Bacillota</taxon>
        <taxon>Bacilli</taxon>
        <taxon>Bacillales</taxon>
        <taxon>Staphylococcaceae</taxon>
        <taxon>Staphylococcus</taxon>
    </lineage>
</organism>
<gene>
    <name evidence="11" type="ORF">EIG99_10190</name>
</gene>
<comment type="similarity">
    <text evidence="9">Belongs to the binding-protein-dependent transport system permease family.</text>
</comment>
<accession>A0A4Q7CKL3</accession>
<dbReference type="GO" id="GO:0015675">
    <property type="term" value="P:nickel cation transport"/>
    <property type="evidence" value="ECO:0007669"/>
    <property type="project" value="UniProtKB-KW"/>
</dbReference>
<keyword evidence="2 9" id="KW-0813">Transport</keyword>
<dbReference type="CDD" id="cd06261">
    <property type="entry name" value="TM_PBP2"/>
    <property type="match status" value="1"/>
</dbReference>
<dbReference type="GO" id="GO:0005886">
    <property type="term" value="C:plasma membrane"/>
    <property type="evidence" value="ECO:0007669"/>
    <property type="project" value="UniProtKB-SubCell"/>
</dbReference>
<dbReference type="RefSeq" id="WP_130135677.1">
    <property type="nucleotide sequence ID" value="NZ_RQTE01000215.1"/>
</dbReference>
<comment type="subcellular location">
    <subcellularLocation>
        <location evidence="1 9">Cell membrane</location>
        <topology evidence="1 9">Multi-pass membrane protein</topology>
    </subcellularLocation>
</comment>
<evidence type="ECO:0000256" key="6">
    <source>
        <dbReference type="ARBA" id="ARBA00022989"/>
    </source>
</evidence>
<evidence type="ECO:0000256" key="2">
    <source>
        <dbReference type="ARBA" id="ARBA00022448"/>
    </source>
</evidence>
<feature type="transmembrane region" description="Helical" evidence="9">
    <location>
        <begin position="171"/>
        <end position="193"/>
    </location>
</feature>
<keyword evidence="8 9" id="KW-0472">Membrane</keyword>
<sequence>MSRYILKRMMLTLPLLLLISFLTFILTHLTKEDPAVVILHAQEVPNVTPELIKENRAQYGLDKPFLMQYWDWLWSILHLDWGTSYVTHEEISSRLGPAFINTLKLTLVSSIVVIVCSIILGTLTALCQNTWFDRFARSASFIVTAMPLYWLASILIIYISVKMNLLPTSGLLGWTSYILPAGTIALAYTGIYFRNVRSAMIQQMSEEYILYARAMGVPYWRIVLSAMRNAMQVVVSIFCMSIPLILGSSVIIENVFAWPGMGQLSVKAVLNQDFPMIQAYVLIVSCLFVIFNTLSDIINLLMNPRLRGELQ</sequence>
<evidence type="ECO:0000313" key="12">
    <source>
        <dbReference type="Proteomes" id="UP000293854"/>
    </source>
</evidence>
<dbReference type="NCBIfam" id="NF045469">
    <property type="entry name" value="Opp1B"/>
    <property type="match status" value="1"/>
</dbReference>
<keyword evidence="4" id="KW-0533">Nickel</keyword>
<dbReference type="PANTHER" id="PTHR43163:SF6">
    <property type="entry name" value="DIPEPTIDE TRANSPORT SYSTEM PERMEASE PROTEIN DPPB-RELATED"/>
    <property type="match status" value="1"/>
</dbReference>
<feature type="transmembrane region" description="Helical" evidence="9">
    <location>
        <begin position="233"/>
        <end position="257"/>
    </location>
</feature>
<evidence type="ECO:0000256" key="1">
    <source>
        <dbReference type="ARBA" id="ARBA00004651"/>
    </source>
</evidence>
<evidence type="ECO:0000256" key="3">
    <source>
        <dbReference type="ARBA" id="ARBA00022475"/>
    </source>
</evidence>
<evidence type="ECO:0000256" key="4">
    <source>
        <dbReference type="ARBA" id="ARBA00022596"/>
    </source>
</evidence>
<dbReference type="PROSITE" id="PS50928">
    <property type="entry name" value="ABC_TM1"/>
    <property type="match status" value="1"/>
</dbReference>
<evidence type="ECO:0000256" key="8">
    <source>
        <dbReference type="ARBA" id="ARBA00023136"/>
    </source>
</evidence>
<evidence type="ECO:0000259" key="10">
    <source>
        <dbReference type="PROSITE" id="PS50928"/>
    </source>
</evidence>
<dbReference type="Pfam" id="PF00528">
    <property type="entry name" value="BPD_transp_1"/>
    <property type="match status" value="1"/>
</dbReference>
<dbReference type="InterPro" id="IPR035906">
    <property type="entry name" value="MetI-like_sf"/>
</dbReference>
<dbReference type="AlphaFoldDB" id="A0A4Q7CKL3"/>
<feature type="domain" description="ABC transmembrane type-1" evidence="10">
    <location>
        <begin position="99"/>
        <end position="295"/>
    </location>
</feature>
<proteinExistence type="inferred from homology"/>
<keyword evidence="3" id="KW-1003">Cell membrane</keyword>
<reference evidence="11 12" key="1">
    <citation type="submission" date="2018-11" db="EMBL/GenBank/DDBJ databases">
        <title>Genomic profiling of Staphylococcus species from a Poultry farm system in KwaZulu-Natal, South Africa.</title>
        <authorList>
            <person name="Amoako D.G."/>
            <person name="Somboro A.M."/>
            <person name="Abia A.L.K."/>
            <person name="Bester L.A."/>
            <person name="Essack S.Y."/>
        </authorList>
    </citation>
    <scope>NUCLEOTIDE SEQUENCE [LARGE SCALE GENOMIC DNA]</scope>
    <source>
        <strain evidence="11 12">SA11</strain>
    </source>
</reference>
<dbReference type="SUPFAM" id="SSF161098">
    <property type="entry name" value="MetI-like"/>
    <property type="match status" value="1"/>
</dbReference>
<dbReference type="GO" id="GO:0055085">
    <property type="term" value="P:transmembrane transport"/>
    <property type="evidence" value="ECO:0007669"/>
    <property type="project" value="InterPro"/>
</dbReference>
<feature type="transmembrane region" description="Helical" evidence="9">
    <location>
        <begin position="105"/>
        <end position="127"/>
    </location>
</feature>
<dbReference type="Gene3D" id="1.10.3720.10">
    <property type="entry name" value="MetI-like"/>
    <property type="match status" value="1"/>
</dbReference>
<dbReference type="EMBL" id="RQTE01000215">
    <property type="protein sequence ID" value="RZI00890.1"/>
    <property type="molecule type" value="Genomic_DNA"/>
</dbReference>
<evidence type="ECO:0000313" key="11">
    <source>
        <dbReference type="EMBL" id="RZI00890.1"/>
    </source>
</evidence>